<dbReference type="AlphaFoldDB" id="A0A2U1LNZ6"/>
<reference evidence="3 4" key="1">
    <citation type="journal article" date="2018" name="Mol. Plant">
        <title>The genome of Artemisia annua provides insight into the evolution of Asteraceae family and artemisinin biosynthesis.</title>
        <authorList>
            <person name="Shen Q."/>
            <person name="Zhang L."/>
            <person name="Liao Z."/>
            <person name="Wang S."/>
            <person name="Yan T."/>
            <person name="Shi P."/>
            <person name="Liu M."/>
            <person name="Fu X."/>
            <person name="Pan Q."/>
            <person name="Wang Y."/>
            <person name="Lv Z."/>
            <person name="Lu X."/>
            <person name="Zhang F."/>
            <person name="Jiang W."/>
            <person name="Ma Y."/>
            <person name="Chen M."/>
            <person name="Hao X."/>
            <person name="Li L."/>
            <person name="Tang Y."/>
            <person name="Lv G."/>
            <person name="Zhou Y."/>
            <person name="Sun X."/>
            <person name="Brodelius P.E."/>
            <person name="Rose J.K.C."/>
            <person name="Tang K."/>
        </authorList>
    </citation>
    <scope>NUCLEOTIDE SEQUENCE [LARGE SCALE GENOMIC DNA]</scope>
    <source>
        <strain evidence="4">cv. Huhao1</strain>
        <tissue evidence="3">Leaf</tissue>
    </source>
</reference>
<sequence length="90" mass="9755">MFVDQVEGVPGNSNTHQSNSTVGSGNANDDGTVSNFFVYRYQKQRWRTGYNYILSAALDASVAFMAVRVALLYLSLGVEEKGVIELVGCG</sequence>
<dbReference type="Proteomes" id="UP000245207">
    <property type="component" value="Unassembled WGS sequence"/>
</dbReference>
<evidence type="ECO:0000256" key="2">
    <source>
        <dbReference type="SAM" id="Phobius"/>
    </source>
</evidence>
<dbReference type="InterPro" id="IPR004648">
    <property type="entry name" value="Oligpept_transpt"/>
</dbReference>
<gene>
    <name evidence="3" type="ORF">CTI12_AA469740</name>
</gene>
<proteinExistence type="predicted"/>
<protein>
    <submittedName>
        <fullName evidence="3">Oligopeptide transporter 4</fullName>
    </submittedName>
</protein>
<evidence type="ECO:0000313" key="3">
    <source>
        <dbReference type="EMBL" id="PWA50721.1"/>
    </source>
</evidence>
<keyword evidence="2" id="KW-1133">Transmembrane helix</keyword>
<comment type="caution">
    <text evidence="3">The sequence shown here is derived from an EMBL/GenBank/DDBJ whole genome shotgun (WGS) entry which is preliminary data.</text>
</comment>
<dbReference type="GO" id="GO:0055085">
    <property type="term" value="P:transmembrane transport"/>
    <property type="evidence" value="ECO:0007669"/>
    <property type="project" value="InterPro"/>
</dbReference>
<name>A0A2U1LNZ6_ARTAN</name>
<organism evidence="3 4">
    <name type="scientific">Artemisia annua</name>
    <name type="common">Sweet wormwood</name>
    <dbReference type="NCBI Taxonomy" id="35608"/>
    <lineage>
        <taxon>Eukaryota</taxon>
        <taxon>Viridiplantae</taxon>
        <taxon>Streptophyta</taxon>
        <taxon>Embryophyta</taxon>
        <taxon>Tracheophyta</taxon>
        <taxon>Spermatophyta</taxon>
        <taxon>Magnoliopsida</taxon>
        <taxon>eudicotyledons</taxon>
        <taxon>Gunneridae</taxon>
        <taxon>Pentapetalae</taxon>
        <taxon>asterids</taxon>
        <taxon>campanulids</taxon>
        <taxon>Asterales</taxon>
        <taxon>Asteraceae</taxon>
        <taxon>Asteroideae</taxon>
        <taxon>Anthemideae</taxon>
        <taxon>Artemisiinae</taxon>
        <taxon>Artemisia</taxon>
    </lineage>
</organism>
<feature type="compositionally biased region" description="Polar residues" evidence="1">
    <location>
        <begin position="11"/>
        <end position="31"/>
    </location>
</feature>
<evidence type="ECO:0000313" key="4">
    <source>
        <dbReference type="Proteomes" id="UP000245207"/>
    </source>
</evidence>
<keyword evidence="2" id="KW-0472">Membrane</keyword>
<accession>A0A2U1LNZ6</accession>
<dbReference type="EMBL" id="PKPP01008426">
    <property type="protein sequence ID" value="PWA50721.1"/>
    <property type="molecule type" value="Genomic_DNA"/>
</dbReference>
<dbReference type="STRING" id="35608.A0A2U1LNZ6"/>
<feature type="transmembrane region" description="Helical" evidence="2">
    <location>
        <begin position="50"/>
        <end position="74"/>
    </location>
</feature>
<keyword evidence="4" id="KW-1185">Reference proteome</keyword>
<dbReference type="PANTHER" id="PTHR22601">
    <property type="entry name" value="ISP4 LIKE PROTEIN"/>
    <property type="match status" value="1"/>
</dbReference>
<keyword evidence="2" id="KW-0812">Transmembrane</keyword>
<evidence type="ECO:0000256" key="1">
    <source>
        <dbReference type="SAM" id="MobiDB-lite"/>
    </source>
</evidence>
<feature type="region of interest" description="Disordered" evidence="1">
    <location>
        <begin position="1"/>
        <end position="31"/>
    </location>
</feature>